<keyword evidence="2" id="KW-1003">Cell membrane</keyword>
<evidence type="ECO:0000256" key="1">
    <source>
        <dbReference type="ARBA" id="ARBA00004651"/>
    </source>
</evidence>
<evidence type="ECO:0000256" key="2">
    <source>
        <dbReference type="ARBA" id="ARBA00022475"/>
    </source>
</evidence>
<dbReference type="GO" id="GO:0005886">
    <property type="term" value="C:plasma membrane"/>
    <property type="evidence" value="ECO:0007669"/>
    <property type="project" value="UniProtKB-SubCell"/>
</dbReference>
<keyword evidence="3 6" id="KW-0812">Transmembrane</keyword>
<dbReference type="SUPFAM" id="SSF46785">
    <property type="entry name" value="Winged helix' DNA-binding domain"/>
    <property type="match status" value="1"/>
</dbReference>
<dbReference type="Gene3D" id="1.10.10.10">
    <property type="entry name" value="Winged helix-like DNA-binding domain superfamily/Winged helix DNA-binding domain"/>
    <property type="match status" value="1"/>
</dbReference>
<dbReference type="InterPro" id="IPR036390">
    <property type="entry name" value="WH_DNA-bd_sf"/>
</dbReference>
<feature type="transmembrane region" description="Helical" evidence="6">
    <location>
        <begin position="65"/>
        <end position="84"/>
    </location>
</feature>
<keyword evidence="4 6" id="KW-1133">Transmembrane helix</keyword>
<comment type="subcellular location">
    <subcellularLocation>
        <location evidence="1">Cell membrane</location>
        <topology evidence="1">Multi-pass membrane protein</topology>
    </subcellularLocation>
</comment>
<gene>
    <name evidence="7" type="ordered locus">Dole_0014</name>
</gene>
<reference evidence="7 8" key="1">
    <citation type="submission" date="2007-10" db="EMBL/GenBank/DDBJ databases">
        <title>Complete sequence of Desulfococcus oleovorans Hxd3.</title>
        <authorList>
            <consortium name="US DOE Joint Genome Institute"/>
            <person name="Copeland A."/>
            <person name="Lucas S."/>
            <person name="Lapidus A."/>
            <person name="Barry K."/>
            <person name="Glavina del Rio T."/>
            <person name="Dalin E."/>
            <person name="Tice H."/>
            <person name="Pitluck S."/>
            <person name="Kiss H."/>
            <person name="Brettin T."/>
            <person name="Bruce D."/>
            <person name="Detter J.C."/>
            <person name="Han C."/>
            <person name="Schmutz J."/>
            <person name="Larimer F."/>
            <person name="Land M."/>
            <person name="Hauser L."/>
            <person name="Kyrpides N."/>
            <person name="Kim E."/>
            <person name="Wawrik B."/>
            <person name="Richardson P."/>
        </authorList>
    </citation>
    <scope>NUCLEOTIDE SEQUENCE [LARGE SCALE GENOMIC DNA]</scope>
    <source>
        <strain evidence="8">DSM 6200 / JCM 39069 / Hxd3</strain>
    </source>
</reference>
<dbReference type="KEGG" id="dol:Dole_0014"/>
<evidence type="ECO:0000256" key="6">
    <source>
        <dbReference type="SAM" id="Phobius"/>
    </source>
</evidence>
<name>A8ZRQ7_DESOH</name>
<feature type="transmembrane region" description="Helical" evidence="6">
    <location>
        <begin position="203"/>
        <end position="227"/>
    </location>
</feature>
<accession>A8ZRQ7</accession>
<dbReference type="EMBL" id="CP000859">
    <property type="protein sequence ID" value="ABW65824.1"/>
    <property type="molecule type" value="Genomic_DNA"/>
</dbReference>
<keyword evidence="5 6" id="KW-0472">Membrane</keyword>
<dbReference type="OrthoDB" id="9808671at2"/>
<dbReference type="InterPro" id="IPR017039">
    <property type="entry name" value="Virul_fac_BrkB"/>
</dbReference>
<evidence type="ECO:0000256" key="3">
    <source>
        <dbReference type="ARBA" id="ARBA00022692"/>
    </source>
</evidence>
<feature type="transmembrane region" description="Helical" evidence="6">
    <location>
        <begin position="274"/>
        <end position="298"/>
    </location>
</feature>
<proteinExistence type="predicted"/>
<protein>
    <submittedName>
        <fullName evidence="7">Putative ribonuclease BN</fullName>
    </submittedName>
</protein>
<evidence type="ECO:0000313" key="7">
    <source>
        <dbReference type="EMBL" id="ABW65824.1"/>
    </source>
</evidence>
<dbReference type="Proteomes" id="UP000008561">
    <property type="component" value="Chromosome"/>
</dbReference>
<dbReference type="PANTHER" id="PTHR30213:SF0">
    <property type="entry name" value="UPF0761 MEMBRANE PROTEIN YIHY"/>
    <property type="match status" value="1"/>
</dbReference>
<dbReference type="Pfam" id="PF03631">
    <property type="entry name" value="Virul_fac_BrkB"/>
    <property type="match status" value="1"/>
</dbReference>
<dbReference type="PANTHER" id="PTHR30213">
    <property type="entry name" value="INNER MEMBRANE PROTEIN YHJD"/>
    <property type="match status" value="1"/>
</dbReference>
<dbReference type="AlphaFoldDB" id="A8ZRQ7"/>
<dbReference type="STRING" id="96561.Dole_0014"/>
<dbReference type="InterPro" id="IPR036388">
    <property type="entry name" value="WH-like_DNA-bd_sf"/>
</dbReference>
<evidence type="ECO:0000256" key="4">
    <source>
        <dbReference type="ARBA" id="ARBA00022989"/>
    </source>
</evidence>
<dbReference type="eggNOG" id="COG1959">
    <property type="taxonomic scope" value="Bacteria"/>
</dbReference>
<evidence type="ECO:0000313" key="8">
    <source>
        <dbReference type="Proteomes" id="UP000008561"/>
    </source>
</evidence>
<sequence length="450" mass="49596">MNESKKKRLAARTSGALDFLRTGIWRVRLRELETRERVLVRYARIFMIAGREFITDGGPLRASALTFYTVLSLVPVMALAFAVAKGFGLQQTLEKEVLAQFPGQEAVILQMIEYARALLDQTKGGLLAGVGVAVLIWTVIKVLNNIEKSFNAIWANTTPRSMGKKFSDYLSIMLVGPLLLILSGSATVLVATQVTAITNKIFFLGWFAPIIMTGLQLLPYLFVWLLFSFIYGFMPNTRVPVRSCIFGGVLAGTAFKLLQWAYLIFQVGVSRYNAIYGSFAALPLFLIWMQLSWLVTLFGAELAYAHQSVGHYELEPDSRNISDFLKRIYGLYVAHLLVKTFKNGEPPLTADQISARLDLPIRMVNRLLETLSAAGLATQTLSGTGGDPAWQPGRDITDITIASATEAMDKNGTTEMPVVSTPELSRLSDAVSAFYGDIGKSRANVALKDI</sequence>
<feature type="transmembrane region" description="Helical" evidence="6">
    <location>
        <begin position="124"/>
        <end position="143"/>
    </location>
</feature>
<organism evidence="7 8">
    <name type="scientific">Desulfosudis oleivorans (strain DSM 6200 / JCM 39069 / Hxd3)</name>
    <name type="common">Desulfococcus oleovorans</name>
    <dbReference type="NCBI Taxonomy" id="96561"/>
    <lineage>
        <taxon>Bacteria</taxon>
        <taxon>Pseudomonadati</taxon>
        <taxon>Thermodesulfobacteriota</taxon>
        <taxon>Desulfobacteria</taxon>
        <taxon>Desulfobacterales</taxon>
        <taxon>Desulfosudaceae</taxon>
        <taxon>Desulfosudis</taxon>
    </lineage>
</organism>
<dbReference type="eggNOG" id="COG1295">
    <property type="taxonomic scope" value="Bacteria"/>
</dbReference>
<dbReference type="NCBIfam" id="TIGR00765">
    <property type="entry name" value="yihY_not_rbn"/>
    <property type="match status" value="1"/>
</dbReference>
<feature type="transmembrane region" description="Helical" evidence="6">
    <location>
        <begin position="169"/>
        <end position="191"/>
    </location>
</feature>
<evidence type="ECO:0000256" key="5">
    <source>
        <dbReference type="ARBA" id="ARBA00023136"/>
    </source>
</evidence>
<dbReference type="RefSeq" id="WP_012173443.1">
    <property type="nucleotide sequence ID" value="NC_009943.1"/>
</dbReference>
<dbReference type="HOGENOM" id="CLU_032288_2_0_7"/>
<feature type="transmembrane region" description="Helical" evidence="6">
    <location>
        <begin position="239"/>
        <end position="262"/>
    </location>
</feature>
<keyword evidence="8" id="KW-1185">Reference proteome</keyword>